<keyword evidence="5" id="KW-1185">Reference proteome</keyword>
<feature type="domain" description="FCP1 homology" evidence="3">
    <location>
        <begin position="47"/>
        <end position="216"/>
    </location>
</feature>
<comment type="caution">
    <text evidence="4">The sequence shown here is derived from an EMBL/GenBank/DDBJ whole genome shotgun (WGS) entry which is preliminary data.</text>
</comment>
<evidence type="ECO:0000259" key="3">
    <source>
        <dbReference type="PROSITE" id="PS50969"/>
    </source>
</evidence>
<dbReference type="PANTHER" id="PTHR12210">
    <property type="entry name" value="DULLARD PROTEIN PHOSPHATASE"/>
    <property type="match status" value="1"/>
</dbReference>
<feature type="compositionally biased region" description="Basic and acidic residues" evidence="2">
    <location>
        <begin position="269"/>
        <end position="286"/>
    </location>
</feature>
<keyword evidence="1" id="KW-0653">Protein transport</keyword>
<keyword evidence="1" id="KW-0813">Transport</keyword>
<dbReference type="InterPro" id="IPR050365">
    <property type="entry name" value="TIM50"/>
</dbReference>
<feature type="region of interest" description="Disordered" evidence="2">
    <location>
        <begin position="256"/>
        <end position="300"/>
    </location>
</feature>
<dbReference type="EMBL" id="CAJVPL010000085">
    <property type="protein sequence ID" value="CAG8444219.1"/>
    <property type="molecule type" value="Genomic_DNA"/>
</dbReference>
<dbReference type="Proteomes" id="UP000789831">
    <property type="component" value="Unassembled WGS sequence"/>
</dbReference>
<dbReference type="InterPro" id="IPR023214">
    <property type="entry name" value="HAD_sf"/>
</dbReference>
<proteinExistence type="inferred from homology"/>
<comment type="similarity">
    <text evidence="1">Belongs to the TIM50 family.</text>
</comment>
<feature type="compositionally biased region" description="Polar residues" evidence="2">
    <location>
        <begin position="288"/>
        <end position="299"/>
    </location>
</feature>
<dbReference type="PROSITE" id="PS50969">
    <property type="entry name" value="FCP1"/>
    <property type="match status" value="1"/>
</dbReference>
<comment type="function">
    <text evidence="1">Essential component of the TIM23 complex, a complex that mediates the translocation of transit peptide-containing proteins across the mitochondrial inner membrane.</text>
</comment>
<keyword evidence="1" id="KW-0496">Mitochondrion</keyword>
<dbReference type="SUPFAM" id="SSF56784">
    <property type="entry name" value="HAD-like"/>
    <property type="match status" value="1"/>
</dbReference>
<evidence type="ECO:0000313" key="4">
    <source>
        <dbReference type="EMBL" id="CAG8444219.1"/>
    </source>
</evidence>
<organism evidence="4 5">
    <name type="scientific">Ambispora gerdemannii</name>
    <dbReference type="NCBI Taxonomy" id="144530"/>
    <lineage>
        <taxon>Eukaryota</taxon>
        <taxon>Fungi</taxon>
        <taxon>Fungi incertae sedis</taxon>
        <taxon>Mucoromycota</taxon>
        <taxon>Glomeromycotina</taxon>
        <taxon>Glomeromycetes</taxon>
        <taxon>Archaeosporales</taxon>
        <taxon>Ambisporaceae</taxon>
        <taxon>Ambispora</taxon>
    </lineage>
</organism>
<keyword evidence="1" id="KW-0811">Translocation</keyword>
<dbReference type="InterPro" id="IPR004274">
    <property type="entry name" value="FCP1_dom"/>
</dbReference>
<comment type="subcellular location">
    <subcellularLocation>
        <location evidence="1">Mitochondrion inner membrane</location>
        <topology evidence="1">Single-pass membrane protein</topology>
    </subcellularLocation>
</comment>
<comment type="subunit">
    <text evidence="1">Component of the TIM23 complex.</text>
</comment>
<dbReference type="OrthoDB" id="1711508at2759"/>
<feature type="compositionally biased region" description="Polar residues" evidence="2">
    <location>
        <begin position="256"/>
        <end position="267"/>
    </location>
</feature>
<dbReference type="AlphaFoldDB" id="A0A9N8VBB7"/>
<sequence length="317" mass="37480">MSSQARMQLLTEKAIASKRYLYDANKQEPPSLAYLENAVNQKSITLKRSDPKLIILDLNGTLVYRDKSHNNRIFSRPFLMQFLDYIFERFYVMIWSSAAPNNVKKIVDAVFPPRHSSNLVDMWARDSFGLTTFQYRQKWLTIKDLEIVWERLNNQNRNRENPPIWSQNNTLLIDDSPLKAQLQPYNAIHLDEYDLELHRSRRDEELNDAILYLSDLRYESNVSAFIRKNPYKPRFKSKESYTQYLNVIEQNESYYRPSNQFNTTPASSDYKKSRRGDGGYDGRGLYHNDSNSSRQNLNNAPDVIERIDEFGRIRRDH</sequence>
<dbReference type="GO" id="GO:0005744">
    <property type="term" value="C:TIM23 mitochondrial import inner membrane translocase complex"/>
    <property type="evidence" value="ECO:0007669"/>
    <property type="project" value="UniProtKB-UniRule"/>
</dbReference>
<protein>
    <recommendedName>
        <fullName evidence="1">Mitochondrial import inner membrane translocase subunit TIM50</fullName>
    </recommendedName>
</protein>
<reference evidence="4" key="1">
    <citation type="submission" date="2021-06" db="EMBL/GenBank/DDBJ databases">
        <authorList>
            <person name="Kallberg Y."/>
            <person name="Tangrot J."/>
            <person name="Rosling A."/>
        </authorList>
    </citation>
    <scope>NUCLEOTIDE SEQUENCE</scope>
    <source>
        <strain evidence="4">MT106</strain>
    </source>
</reference>
<evidence type="ECO:0000256" key="2">
    <source>
        <dbReference type="SAM" id="MobiDB-lite"/>
    </source>
</evidence>
<dbReference type="InterPro" id="IPR036412">
    <property type="entry name" value="HAD-like_sf"/>
</dbReference>
<dbReference type="SMART" id="SM00577">
    <property type="entry name" value="CPDc"/>
    <property type="match status" value="1"/>
</dbReference>
<evidence type="ECO:0000256" key="1">
    <source>
        <dbReference type="RuleBase" id="RU365079"/>
    </source>
</evidence>
<name>A0A9N8VBB7_9GLOM</name>
<accession>A0A9N8VBB7</accession>
<gene>
    <name evidence="4" type="ORF">AGERDE_LOCUS1293</name>
</gene>
<dbReference type="Pfam" id="PF03031">
    <property type="entry name" value="NIF"/>
    <property type="match status" value="1"/>
</dbReference>
<evidence type="ECO:0000313" key="5">
    <source>
        <dbReference type="Proteomes" id="UP000789831"/>
    </source>
</evidence>
<dbReference type="GO" id="GO:0015031">
    <property type="term" value="P:protein transport"/>
    <property type="evidence" value="ECO:0007669"/>
    <property type="project" value="UniProtKB-KW"/>
</dbReference>
<keyword evidence="1" id="KW-0809">Transit peptide</keyword>
<dbReference type="Gene3D" id="3.40.50.1000">
    <property type="entry name" value="HAD superfamily/HAD-like"/>
    <property type="match status" value="1"/>
</dbReference>